<sequence>MIMLRKNKIVFVTPFYLPVSLSGSGLVIKQYAESLANMGYDCSIITANGYNTRWWYDPFLGKQIRQNFNCINGVKIYRLPCLHIASFISLILVRYLKIFLPKIITNKLELHYCGPHLIGLSKLLKQQKFDIIYSSPLPAYINKQVIVATKNLAPKPKIILGSNYHEKMSDFKNSQLQHIFNIVDKVHVSTKAEINSIQQQFNVPSHKFIHLPYFISQPKNEGTVHIKQLVEKFSNKYGLSNKKVVLFAGSKIKPKGAYVLLQAMNQLYKQDNSYRLIAIGNSTPHWNEITNNLKSKFLIDLGFVDDHLKETVFEICNLYCMPSICESFGLTYLEAWYKKKPVIGADIPPVREIIQQAKGGLLIESGNTDQLVQAIYILTTNKELNHKLGLNGYKTVLNTYSEANIMHKFKKLMLN</sequence>
<dbReference type="PANTHER" id="PTHR46401">
    <property type="entry name" value="GLYCOSYLTRANSFERASE WBBK-RELATED"/>
    <property type="match status" value="1"/>
</dbReference>
<proteinExistence type="predicted"/>
<dbReference type="Proteomes" id="UP000231246">
    <property type="component" value="Unassembled WGS sequence"/>
</dbReference>
<dbReference type="AlphaFoldDB" id="A0A2H0BX18"/>
<dbReference type="GO" id="GO:0016757">
    <property type="term" value="F:glycosyltransferase activity"/>
    <property type="evidence" value="ECO:0007669"/>
    <property type="project" value="InterPro"/>
</dbReference>
<dbReference type="CDD" id="cd03801">
    <property type="entry name" value="GT4_PimA-like"/>
    <property type="match status" value="1"/>
</dbReference>
<dbReference type="GO" id="GO:0009103">
    <property type="term" value="P:lipopolysaccharide biosynthetic process"/>
    <property type="evidence" value="ECO:0007669"/>
    <property type="project" value="TreeGrafter"/>
</dbReference>
<accession>A0A2H0BX18</accession>
<gene>
    <name evidence="3" type="ORF">COW99_00465</name>
</gene>
<evidence type="ECO:0000313" key="4">
    <source>
        <dbReference type="Proteomes" id="UP000231246"/>
    </source>
</evidence>
<dbReference type="PANTHER" id="PTHR46401:SF2">
    <property type="entry name" value="GLYCOSYLTRANSFERASE WBBK-RELATED"/>
    <property type="match status" value="1"/>
</dbReference>
<feature type="domain" description="Glycosyl transferase family 1" evidence="2">
    <location>
        <begin position="232"/>
        <end position="394"/>
    </location>
</feature>
<dbReference type="InterPro" id="IPR001296">
    <property type="entry name" value="Glyco_trans_1"/>
</dbReference>
<keyword evidence="1" id="KW-0808">Transferase</keyword>
<dbReference type="SUPFAM" id="SSF53756">
    <property type="entry name" value="UDP-Glycosyltransferase/glycogen phosphorylase"/>
    <property type="match status" value="1"/>
</dbReference>
<evidence type="ECO:0000313" key="3">
    <source>
        <dbReference type="EMBL" id="PIP62144.1"/>
    </source>
</evidence>
<comment type="caution">
    <text evidence="3">The sequence shown here is derived from an EMBL/GenBank/DDBJ whole genome shotgun (WGS) entry which is preliminary data.</text>
</comment>
<protein>
    <recommendedName>
        <fullName evidence="2">Glycosyl transferase family 1 domain-containing protein</fullName>
    </recommendedName>
</protein>
<dbReference type="EMBL" id="PCTA01000003">
    <property type="protein sequence ID" value="PIP62144.1"/>
    <property type="molecule type" value="Genomic_DNA"/>
</dbReference>
<evidence type="ECO:0000259" key="2">
    <source>
        <dbReference type="Pfam" id="PF00534"/>
    </source>
</evidence>
<reference evidence="3 4" key="1">
    <citation type="submission" date="2017-09" db="EMBL/GenBank/DDBJ databases">
        <title>Depth-based differentiation of microbial function through sediment-hosted aquifers and enrichment of novel symbionts in the deep terrestrial subsurface.</title>
        <authorList>
            <person name="Probst A.J."/>
            <person name="Ladd B."/>
            <person name="Jarett J.K."/>
            <person name="Geller-Mcgrath D.E."/>
            <person name="Sieber C.M."/>
            <person name="Emerson J.B."/>
            <person name="Anantharaman K."/>
            <person name="Thomas B.C."/>
            <person name="Malmstrom R."/>
            <person name="Stieglmeier M."/>
            <person name="Klingl A."/>
            <person name="Woyke T."/>
            <person name="Ryan C.M."/>
            <person name="Banfield J.F."/>
        </authorList>
    </citation>
    <scope>NUCLEOTIDE SEQUENCE [LARGE SCALE GENOMIC DNA]</scope>
    <source>
        <strain evidence="3">CG22_combo_CG10-13_8_21_14_all_38_20</strain>
    </source>
</reference>
<dbReference type="Gene3D" id="3.40.50.2000">
    <property type="entry name" value="Glycogen Phosphorylase B"/>
    <property type="match status" value="2"/>
</dbReference>
<name>A0A2H0BX18_9BACT</name>
<organism evidence="3 4">
    <name type="scientific">Candidatus Roizmanbacteria bacterium CG22_combo_CG10-13_8_21_14_all_38_20</name>
    <dbReference type="NCBI Taxonomy" id="1974862"/>
    <lineage>
        <taxon>Bacteria</taxon>
        <taxon>Candidatus Roizmaniibacteriota</taxon>
    </lineage>
</organism>
<dbReference type="Pfam" id="PF00534">
    <property type="entry name" value="Glycos_transf_1"/>
    <property type="match status" value="1"/>
</dbReference>
<evidence type="ECO:0000256" key="1">
    <source>
        <dbReference type="ARBA" id="ARBA00022679"/>
    </source>
</evidence>